<feature type="chain" id="PRO_5041280337" evidence="1">
    <location>
        <begin position="28"/>
        <end position="664"/>
    </location>
</feature>
<dbReference type="EMBL" id="JANLCK010000018">
    <property type="protein sequence ID" value="MCS5727992.1"/>
    <property type="molecule type" value="Genomic_DNA"/>
</dbReference>
<keyword evidence="3" id="KW-1185">Reference proteome</keyword>
<reference evidence="2" key="1">
    <citation type="submission" date="2022-08" db="EMBL/GenBank/DDBJ databases">
        <authorList>
            <person name="Deng Y."/>
            <person name="Han X.-F."/>
            <person name="Zhang Y.-Q."/>
        </authorList>
    </citation>
    <scope>NUCLEOTIDE SEQUENCE</scope>
    <source>
        <strain evidence="2">CPCC 203407</strain>
    </source>
</reference>
<accession>A0AA41XGY1</accession>
<dbReference type="InterPro" id="IPR051922">
    <property type="entry name" value="Bact_Sporulation_Assoc"/>
</dbReference>
<dbReference type="PANTHER" id="PTHR30032:SF8">
    <property type="entry name" value="GERMINATION-SPECIFIC N-ACETYLMURAMOYL-L-ALANINE AMIDASE"/>
    <property type="match status" value="1"/>
</dbReference>
<gene>
    <name evidence="2" type="ORF">N1028_19000</name>
</gene>
<name>A0AA41XGY1_9MICO</name>
<evidence type="ECO:0000313" key="2">
    <source>
        <dbReference type="EMBL" id="MCS5727992.1"/>
    </source>
</evidence>
<feature type="signal peptide" evidence="1">
    <location>
        <begin position="1"/>
        <end position="27"/>
    </location>
</feature>
<dbReference type="Gene3D" id="3.40.50.12090">
    <property type="match status" value="1"/>
</dbReference>
<dbReference type="Proteomes" id="UP001165587">
    <property type="component" value="Unassembled WGS sequence"/>
</dbReference>
<dbReference type="InterPro" id="IPR007253">
    <property type="entry name" value="Cell_wall-bd_2"/>
</dbReference>
<dbReference type="RefSeq" id="WP_259531097.1">
    <property type="nucleotide sequence ID" value="NZ_JANLCK010000018.1"/>
</dbReference>
<sequence>MRRTIAAFAALLMTSGLVLVGAAPARADTVPFDPIAVTSFARGSLDSLVVVPGQGIVATGWMYDTQNPGAALMPDSGSWQVLRPDGSATWYGSHDNRAGLSRPDVAAAYPEAGPNHGFQATLGYPGQAGTYRFCARWRAEVVGCRSVQVDAEMLSGAAESLTAELSPDSTAIRVRGWVADTWVPQDNWLSFNLDHTDADPSYNYSKVIPGSSSLARPDIQASRPGLAGVRGFEQTFPIDRPGSYKVCVWAQPYYNYPGNLPAGLGCVSTTVTGMKELTPAALSGVPVPGSTLTYTPATWTPSPTNTRILWESSGRPATREGALDYPITLADVGHTITTYQMVSAPGVLRASTGRISPTVTLPGVAASRVDGQDRYAVAVANSRAQFPDAATGAPVVYVAAGKTFADALSAGPAAAAEGGALLLTPSDRLPAPVKAEISRLHPASIVVVGGAVSVSDAVLRELRTLAPATRLGGPDRYAVSRAVVAHAFPAGSSNAFVVTGTTYPDALSAGAAAGSTGAPVLLTRGLATSADPGTRDALSDLGATAVTIVGGEASVSAGVAASLGAGIAVTRLSGPDRYSAAIALNRGSFTQADTVFLATGKNFSDGLAVGARAGLQHAPLYLVNGQCVPLDVVTDIVALGASKVVVVGGTSSVARAVESLYVCP</sequence>
<protein>
    <submittedName>
        <fullName evidence="2">Cell wall-binding repeat-containing protein</fullName>
    </submittedName>
</protein>
<evidence type="ECO:0000256" key="1">
    <source>
        <dbReference type="SAM" id="SignalP"/>
    </source>
</evidence>
<proteinExistence type="predicted"/>
<organism evidence="2 3">
    <name type="scientific">Herbiconiux oxytropis</name>
    <dbReference type="NCBI Taxonomy" id="2970915"/>
    <lineage>
        <taxon>Bacteria</taxon>
        <taxon>Bacillati</taxon>
        <taxon>Actinomycetota</taxon>
        <taxon>Actinomycetes</taxon>
        <taxon>Micrococcales</taxon>
        <taxon>Microbacteriaceae</taxon>
        <taxon>Herbiconiux</taxon>
    </lineage>
</organism>
<evidence type="ECO:0000313" key="3">
    <source>
        <dbReference type="Proteomes" id="UP001165587"/>
    </source>
</evidence>
<dbReference type="Pfam" id="PF04122">
    <property type="entry name" value="CW_binding_2"/>
    <property type="match status" value="3"/>
</dbReference>
<dbReference type="AlphaFoldDB" id="A0AA41XGY1"/>
<keyword evidence="1" id="KW-0732">Signal</keyword>
<comment type="caution">
    <text evidence="2">The sequence shown here is derived from an EMBL/GenBank/DDBJ whole genome shotgun (WGS) entry which is preliminary data.</text>
</comment>
<dbReference type="PANTHER" id="PTHR30032">
    <property type="entry name" value="N-ACETYLMURAMOYL-L-ALANINE AMIDASE-RELATED"/>
    <property type="match status" value="1"/>
</dbReference>